<dbReference type="PROSITE" id="PS50045">
    <property type="entry name" value="SIGMA54_INTERACT_4"/>
    <property type="match status" value="1"/>
</dbReference>
<evidence type="ECO:0000256" key="2">
    <source>
        <dbReference type="ARBA" id="ARBA00022840"/>
    </source>
</evidence>
<evidence type="ECO:0000259" key="3">
    <source>
        <dbReference type="PROSITE" id="PS50045"/>
    </source>
</evidence>
<dbReference type="PANTHER" id="PTHR32071">
    <property type="entry name" value="TRANSCRIPTIONAL REGULATORY PROTEIN"/>
    <property type="match status" value="1"/>
</dbReference>
<gene>
    <name evidence="4" type="ORF">SAMN05216221_1212</name>
</gene>
<keyword evidence="4" id="KW-0238">DNA-binding</keyword>
<dbReference type="SMART" id="SM00382">
    <property type="entry name" value="AAA"/>
    <property type="match status" value="1"/>
</dbReference>
<dbReference type="FunFam" id="3.40.50.300:FF:000006">
    <property type="entry name" value="DNA-binding transcriptional regulator NtrC"/>
    <property type="match status" value="1"/>
</dbReference>
<dbReference type="SUPFAM" id="SSF52540">
    <property type="entry name" value="P-loop containing nucleoside triphosphate hydrolases"/>
    <property type="match status" value="1"/>
</dbReference>
<dbReference type="STRING" id="1392877.SAMN05216221_1212"/>
<dbReference type="GO" id="GO:0005524">
    <property type="term" value="F:ATP binding"/>
    <property type="evidence" value="ECO:0007669"/>
    <property type="project" value="UniProtKB-KW"/>
</dbReference>
<name>A0A1H1PZJ2_9PSED</name>
<dbReference type="InterPro" id="IPR002078">
    <property type="entry name" value="Sigma_54_int"/>
</dbReference>
<dbReference type="Gene3D" id="1.10.8.60">
    <property type="match status" value="1"/>
</dbReference>
<dbReference type="Pfam" id="PF25601">
    <property type="entry name" value="AAA_lid_14"/>
    <property type="match status" value="1"/>
</dbReference>
<dbReference type="InterPro" id="IPR025943">
    <property type="entry name" value="Sigma_54_int_dom_ATP-bd_2"/>
</dbReference>
<evidence type="ECO:0000313" key="4">
    <source>
        <dbReference type="EMBL" id="SDS16523.1"/>
    </source>
</evidence>
<dbReference type="InterPro" id="IPR027417">
    <property type="entry name" value="P-loop_NTPase"/>
</dbReference>
<evidence type="ECO:0000256" key="1">
    <source>
        <dbReference type="ARBA" id="ARBA00022741"/>
    </source>
</evidence>
<keyword evidence="2" id="KW-0067">ATP-binding</keyword>
<sequence>MLISAWIHFCRQMDTQTCSSIEDLLQRAGIAAAAMPQPARGCGVMIFAQIDAACLDVLRAASHEATVLVIVLWSRDLTTEQLWALLHAGAADVLVWQELPASMEPVLARLQRWQVVEQLAEEVRQRGRLVGQSQAWRSLLRQLIEVAAFSPAPVLIIGESGTGKELLAGLVHELDPRRSAAELVVVDCTTVTAELSGSEFFGHERGAFTGAVNARDGAFALANGGTLFLDEIGELPLALQAQLLRVIQEHQYKRVGSNLWQFTDFRLVCATNRDLEAEIHRGRFRSDLYFRIAGWIFRTPPLRERREDILPLATHFIAEANPEQPAPDFDDAVREYLLTRDYPGNVRDLRRVVARLQHRHVGPGPITVGDVPEEERPRQLPCRQDCFASGFEAAIRQALSLGVGLREIREAAAEVAIRLAIEEADGNLHRAASRLGVTDRALQYRRAHER</sequence>
<dbReference type="PROSITE" id="PS00676">
    <property type="entry name" value="SIGMA54_INTERACT_2"/>
    <property type="match status" value="1"/>
</dbReference>
<dbReference type="CDD" id="cd00009">
    <property type="entry name" value="AAA"/>
    <property type="match status" value="1"/>
</dbReference>
<accession>A0A1H1PZJ2</accession>
<dbReference type="OrthoDB" id="9804019at2"/>
<feature type="domain" description="Sigma-54 factor interaction" evidence="3">
    <location>
        <begin position="129"/>
        <end position="358"/>
    </location>
</feature>
<keyword evidence="5" id="KW-1185">Reference proteome</keyword>
<dbReference type="PANTHER" id="PTHR32071:SF14">
    <property type="entry name" value="TRANSCRIPTIONAL REGULATORY PROTEIN RTCR"/>
    <property type="match status" value="1"/>
</dbReference>
<dbReference type="InterPro" id="IPR025662">
    <property type="entry name" value="Sigma_54_int_dom_ATP-bd_1"/>
</dbReference>
<organism evidence="4 5">
    <name type="scientific">Pseudomonas oryzae</name>
    <dbReference type="NCBI Taxonomy" id="1392877"/>
    <lineage>
        <taxon>Bacteria</taxon>
        <taxon>Pseudomonadati</taxon>
        <taxon>Pseudomonadota</taxon>
        <taxon>Gammaproteobacteria</taxon>
        <taxon>Pseudomonadales</taxon>
        <taxon>Pseudomonadaceae</taxon>
        <taxon>Pseudomonas</taxon>
    </lineage>
</organism>
<dbReference type="InterPro" id="IPR003593">
    <property type="entry name" value="AAA+_ATPase"/>
</dbReference>
<dbReference type="GO" id="GO:0003677">
    <property type="term" value="F:DNA binding"/>
    <property type="evidence" value="ECO:0007669"/>
    <property type="project" value="UniProtKB-KW"/>
</dbReference>
<dbReference type="InterPro" id="IPR058031">
    <property type="entry name" value="AAA_lid_NorR"/>
</dbReference>
<dbReference type="GO" id="GO:0006355">
    <property type="term" value="P:regulation of DNA-templated transcription"/>
    <property type="evidence" value="ECO:0007669"/>
    <property type="project" value="InterPro"/>
</dbReference>
<proteinExistence type="predicted"/>
<dbReference type="AlphaFoldDB" id="A0A1H1PZJ2"/>
<dbReference type="Gene3D" id="3.40.50.300">
    <property type="entry name" value="P-loop containing nucleotide triphosphate hydrolases"/>
    <property type="match status" value="1"/>
</dbReference>
<keyword evidence="1" id="KW-0547">Nucleotide-binding</keyword>
<dbReference type="PROSITE" id="PS00675">
    <property type="entry name" value="SIGMA54_INTERACT_1"/>
    <property type="match status" value="1"/>
</dbReference>
<dbReference type="EMBL" id="LT629751">
    <property type="protein sequence ID" value="SDS16523.1"/>
    <property type="molecule type" value="Genomic_DNA"/>
</dbReference>
<evidence type="ECO:0000313" key="5">
    <source>
        <dbReference type="Proteomes" id="UP000243359"/>
    </source>
</evidence>
<dbReference type="Pfam" id="PF00158">
    <property type="entry name" value="Sigma54_activat"/>
    <property type="match status" value="1"/>
</dbReference>
<reference evidence="5" key="1">
    <citation type="submission" date="2016-10" db="EMBL/GenBank/DDBJ databases">
        <authorList>
            <person name="Varghese N."/>
            <person name="Submissions S."/>
        </authorList>
    </citation>
    <scope>NUCLEOTIDE SEQUENCE [LARGE SCALE GENOMIC DNA]</scope>
    <source>
        <strain evidence="5">KCTC 32247</strain>
    </source>
</reference>
<protein>
    <submittedName>
        <fullName evidence="4">DNA-binding transcriptional response regulator, NtrC family, contains REC, AAA-type ATPase, and a Fis-type DNA-binding domains</fullName>
    </submittedName>
</protein>
<dbReference type="Proteomes" id="UP000243359">
    <property type="component" value="Chromosome I"/>
</dbReference>